<gene>
    <name evidence="3" type="ORF">IW256_000493</name>
</gene>
<dbReference type="AlphaFoldDB" id="A0A931DA34"/>
<keyword evidence="2" id="KW-0812">Transmembrane</keyword>
<name>A0A931DA34_9ACTN</name>
<keyword evidence="4" id="KW-1185">Reference proteome</keyword>
<proteinExistence type="predicted"/>
<dbReference type="RefSeq" id="WP_197009393.1">
    <property type="nucleotide sequence ID" value="NZ_BAABES010000013.1"/>
</dbReference>
<evidence type="ECO:0000256" key="2">
    <source>
        <dbReference type="SAM" id="Phobius"/>
    </source>
</evidence>
<feature type="compositionally biased region" description="Low complexity" evidence="1">
    <location>
        <begin position="33"/>
        <end position="52"/>
    </location>
</feature>
<evidence type="ECO:0000313" key="4">
    <source>
        <dbReference type="Proteomes" id="UP000614047"/>
    </source>
</evidence>
<reference evidence="3" key="1">
    <citation type="submission" date="2020-11" db="EMBL/GenBank/DDBJ databases">
        <title>Sequencing the genomes of 1000 actinobacteria strains.</title>
        <authorList>
            <person name="Klenk H.-P."/>
        </authorList>
    </citation>
    <scope>NUCLEOTIDE SEQUENCE</scope>
    <source>
        <strain evidence="3">DSM 43175</strain>
    </source>
</reference>
<accession>A0A931DA34</accession>
<evidence type="ECO:0000256" key="1">
    <source>
        <dbReference type="SAM" id="MobiDB-lite"/>
    </source>
</evidence>
<feature type="region of interest" description="Disordered" evidence="1">
    <location>
        <begin position="33"/>
        <end position="113"/>
    </location>
</feature>
<dbReference type="EMBL" id="JADOUA010000001">
    <property type="protein sequence ID" value="MBG6086380.1"/>
    <property type="molecule type" value="Genomic_DNA"/>
</dbReference>
<sequence length="293" mass="30428">MDRRTDRAIAIGAITAVAVVPTAILVAVKTGAAAPKEPGAMPPAAAAAQRDPAGTEKRSPSASPAPASSAGSASPAGGRGGTAPGRKAGTGGKDGTAAPGEPPAEAPKVTSFVRRTDVRLSGASNGDYEHQKETATYTLAPRFALNATGVRETMKDGRLTRVTQKVIVKGRTLSGYDGKSWTHSTLTAAQVDRLRTSSDPRQLTYLLRALPGMTRTGPDRLGSTHYLASARLGDLYRVLPEDVAARAREVLPDATRVALDLWADGADRPSWIGLNGSAPGTMLAGSMTFRSYR</sequence>
<organism evidence="3 4">
    <name type="scientific">Actinomadura viridis</name>
    <dbReference type="NCBI Taxonomy" id="58110"/>
    <lineage>
        <taxon>Bacteria</taxon>
        <taxon>Bacillati</taxon>
        <taxon>Actinomycetota</taxon>
        <taxon>Actinomycetes</taxon>
        <taxon>Streptosporangiales</taxon>
        <taxon>Thermomonosporaceae</taxon>
        <taxon>Actinomadura</taxon>
    </lineage>
</organism>
<comment type="caution">
    <text evidence="3">The sequence shown here is derived from an EMBL/GenBank/DDBJ whole genome shotgun (WGS) entry which is preliminary data.</text>
</comment>
<feature type="transmembrane region" description="Helical" evidence="2">
    <location>
        <begin position="7"/>
        <end position="28"/>
    </location>
</feature>
<keyword evidence="2" id="KW-0472">Membrane</keyword>
<feature type="compositionally biased region" description="Low complexity" evidence="1">
    <location>
        <begin position="60"/>
        <end position="76"/>
    </location>
</feature>
<keyword evidence="2" id="KW-1133">Transmembrane helix</keyword>
<protein>
    <submittedName>
        <fullName evidence="3">Uncharacterized protein</fullName>
    </submittedName>
</protein>
<dbReference type="Proteomes" id="UP000614047">
    <property type="component" value="Unassembled WGS sequence"/>
</dbReference>
<feature type="compositionally biased region" description="Gly residues" evidence="1">
    <location>
        <begin position="77"/>
        <end position="94"/>
    </location>
</feature>
<evidence type="ECO:0000313" key="3">
    <source>
        <dbReference type="EMBL" id="MBG6086380.1"/>
    </source>
</evidence>